<dbReference type="Pfam" id="PF02913">
    <property type="entry name" value="FAD-oxidase_C"/>
    <property type="match status" value="1"/>
</dbReference>
<feature type="domain" description="FAD-binding PCMH-type" evidence="12">
    <location>
        <begin position="101"/>
        <end position="278"/>
    </location>
</feature>
<dbReference type="SUPFAM" id="SSF56176">
    <property type="entry name" value="FAD-binding/transporter-associated domain-like"/>
    <property type="match status" value="1"/>
</dbReference>
<evidence type="ECO:0000313" key="13">
    <source>
        <dbReference type="EMBL" id="ODV93296.1"/>
    </source>
</evidence>
<comment type="subcellular location">
    <subcellularLocation>
        <location evidence="2">Mitochondrion</location>
    </subcellularLocation>
</comment>
<dbReference type="Gene3D" id="3.30.465.10">
    <property type="match status" value="1"/>
</dbReference>
<evidence type="ECO:0000256" key="11">
    <source>
        <dbReference type="ARBA" id="ARBA00083446"/>
    </source>
</evidence>
<dbReference type="GO" id="GO:0071949">
    <property type="term" value="F:FAD binding"/>
    <property type="evidence" value="ECO:0007669"/>
    <property type="project" value="InterPro"/>
</dbReference>
<accession>A0A1E4TNF2</accession>
<comment type="similarity">
    <text evidence="3">Belongs to the FAD-binding oxidoreductase/transferase type 4 family.</text>
</comment>
<dbReference type="InterPro" id="IPR016164">
    <property type="entry name" value="FAD-linked_Oxase-like_C"/>
</dbReference>
<comment type="cofactor">
    <cofactor evidence="1">
        <name>FAD</name>
        <dbReference type="ChEBI" id="CHEBI:57692"/>
    </cofactor>
</comment>
<dbReference type="FunFam" id="3.30.70.2740:FF:000001">
    <property type="entry name" value="D-lactate dehydrogenase mitochondrial"/>
    <property type="match status" value="1"/>
</dbReference>
<evidence type="ECO:0000256" key="6">
    <source>
        <dbReference type="ARBA" id="ARBA00022946"/>
    </source>
</evidence>
<dbReference type="GO" id="GO:0004458">
    <property type="term" value="F:D-lactate dehydrogenase (cytochrome) activity"/>
    <property type="evidence" value="ECO:0007669"/>
    <property type="project" value="UniProtKB-EC"/>
</dbReference>
<evidence type="ECO:0000256" key="10">
    <source>
        <dbReference type="ARBA" id="ARBA00051436"/>
    </source>
</evidence>
<evidence type="ECO:0000313" key="14">
    <source>
        <dbReference type="Proteomes" id="UP000094236"/>
    </source>
</evidence>
<dbReference type="InterPro" id="IPR016169">
    <property type="entry name" value="FAD-bd_PCMH_sub2"/>
</dbReference>
<keyword evidence="14" id="KW-1185">Reference proteome</keyword>
<evidence type="ECO:0000256" key="3">
    <source>
        <dbReference type="ARBA" id="ARBA00008000"/>
    </source>
</evidence>
<organism evidence="13 14">
    <name type="scientific">Pachysolen tannophilus NRRL Y-2460</name>
    <dbReference type="NCBI Taxonomy" id="669874"/>
    <lineage>
        <taxon>Eukaryota</taxon>
        <taxon>Fungi</taxon>
        <taxon>Dikarya</taxon>
        <taxon>Ascomycota</taxon>
        <taxon>Saccharomycotina</taxon>
        <taxon>Pichiomycetes</taxon>
        <taxon>Pachysolenaceae</taxon>
        <taxon>Pachysolen</taxon>
    </lineage>
</organism>
<evidence type="ECO:0000259" key="12">
    <source>
        <dbReference type="PROSITE" id="PS51387"/>
    </source>
</evidence>
<evidence type="ECO:0000256" key="1">
    <source>
        <dbReference type="ARBA" id="ARBA00001974"/>
    </source>
</evidence>
<dbReference type="GO" id="GO:0005739">
    <property type="term" value="C:mitochondrion"/>
    <property type="evidence" value="ECO:0007669"/>
    <property type="project" value="UniProtKB-SubCell"/>
</dbReference>
<dbReference type="FunFam" id="3.30.465.10:FF:000014">
    <property type="entry name" value="D-lactate dehydrogenase (Cytochrome), putative"/>
    <property type="match status" value="1"/>
</dbReference>
<evidence type="ECO:0000256" key="4">
    <source>
        <dbReference type="ARBA" id="ARBA00022630"/>
    </source>
</evidence>
<sequence length="536" mass="58924">MTQGNGNHNGNGNRNGNGNGGSIITIIYYKNKNLINNGSSYLTSSTTPLDILLSPKYATKEEIDIAIREFIQIVGDDHVSCLEGDLEHHSDSFYNAHKALKTQKPRAIVYPSCTQEVSAVMKICHKYHIPVVAFGGGTSIEGHYVNTRNGISLDLSRMDRILEFNKNDLDVVCDAGVGWQDLNEFLSPHNLMIGVDPGPGAQLGGMTSCNCSGTNAFQFGTMKENVIGLEVVLADGTIITTRQRPRKTSAGYNLTGLFIGSEGTLGIITKVKLKVHVKPENEGIIEIQFESIEDATNSVKNLIQKNIKLNAIELLNNKMMQSLNLSKQLAHIYEEKATLFLKISGASPLITKETIKQIKFVITDNNATYFKVATNDLEKQEIWSARKLALWSAIQYGKSVLGNDAQSISTDVAVPISDLPEIIKLTEHDIEQTDVVGVIVGHVGDGNFHSCLSFNAENEKKAWEIADKCVERAVIQFQGTCSGEHGIGYGKRKYLELELGSQTIDLMRRIKMALDPLRILNPDKILKIDPADIGEH</sequence>
<reference evidence="14" key="1">
    <citation type="submission" date="2016-05" db="EMBL/GenBank/DDBJ databases">
        <title>Comparative genomics of biotechnologically important yeasts.</title>
        <authorList>
            <consortium name="DOE Joint Genome Institute"/>
            <person name="Riley R."/>
            <person name="Haridas S."/>
            <person name="Wolfe K.H."/>
            <person name="Lopes M.R."/>
            <person name="Hittinger C.T."/>
            <person name="Goker M."/>
            <person name="Salamov A."/>
            <person name="Wisecaver J."/>
            <person name="Long T.M."/>
            <person name="Aerts A.L."/>
            <person name="Barry K."/>
            <person name="Choi C."/>
            <person name="Clum A."/>
            <person name="Coughlan A.Y."/>
            <person name="Deshpande S."/>
            <person name="Douglass A.P."/>
            <person name="Hanson S.J."/>
            <person name="Klenk H.-P."/>
            <person name="Labutti K."/>
            <person name="Lapidus A."/>
            <person name="Lindquist E."/>
            <person name="Lipzen A."/>
            <person name="Meier-Kolthoff J.P."/>
            <person name="Ohm R.A."/>
            <person name="Otillar R.P."/>
            <person name="Pangilinan J."/>
            <person name="Peng Y."/>
            <person name="Rokas A."/>
            <person name="Rosa C.A."/>
            <person name="Scheuner C."/>
            <person name="Sibirny A.A."/>
            <person name="Slot J.C."/>
            <person name="Stielow J.B."/>
            <person name="Sun H."/>
            <person name="Kurtzman C.P."/>
            <person name="Blackwell M."/>
            <person name="Grigoriev I.V."/>
            <person name="Jeffries T.W."/>
        </authorList>
    </citation>
    <scope>NUCLEOTIDE SEQUENCE [LARGE SCALE GENOMIC DNA]</scope>
    <source>
        <strain evidence="14">NRRL Y-2460</strain>
    </source>
</reference>
<keyword evidence="6" id="KW-0809">Transit peptide</keyword>
<keyword evidence="5" id="KW-0274">FAD</keyword>
<evidence type="ECO:0000256" key="5">
    <source>
        <dbReference type="ARBA" id="ARBA00022827"/>
    </source>
</evidence>
<proteinExistence type="inferred from homology"/>
<dbReference type="EMBL" id="KV454018">
    <property type="protein sequence ID" value="ODV93296.1"/>
    <property type="molecule type" value="Genomic_DNA"/>
</dbReference>
<keyword evidence="8" id="KW-0496">Mitochondrion</keyword>
<evidence type="ECO:0000256" key="9">
    <source>
        <dbReference type="ARBA" id="ARBA00038897"/>
    </source>
</evidence>
<dbReference type="GO" id="GO:1903457">
    <property type="term" value="P:lactate catabolic process"/>
    <property type="evidence" value="ECO:0007669"/>
    <property type="project" value="TreeGrafter"/>
</dbReference>
<evidence type="ECO:0000256" key="7">
    <source>
        <dbReference type="ARBA" id="ARBA00023002"/>
    </source>
</evidence>
<dbReference type="EC" id="1.1.2.4" evidence="9"/>
<dbReference type="PROSITE" id="PS51387">
    <property type="entry name" value="FAD_PCMH"/>
    <property type="match status" value="1"/>
</dbReference>
<dbReference type="InterPro" id="IPR036318">
    <property type="entry name" value="FAD-bd_PCMH-like_sf"/>
</dbReference>
<name>A0A1E4TNF2_PACTA</name>
<evidence type="ECO:0000256" key="2">
    <source>
        <dbReference type="ARBA" id="ARBA00004173"/>
    </source>
</evidence>
<dbReference type="SUPFAM" id="SSF55103">
    <property type="entry name" value="FAD-linked oxidases, C-terminal domain"/>
    <property type="match status" value="1"/>
</dbReference>
<dbReference type="InterPro" id="IPR016171">
    <property type="entry name" value="Vanillyl_alc_oxidase_C-sub2"/>
</dbReference>
<dbReference type="InterPro" id="IPR006094">
    <property type="entry name" value="Oxid_FAD_bind_N"/>
</dbReference>
<dbReference type="FunFam" id="1.10.45.10:FF:000001">
    <property type="entry name" value="D-lactate dehydrogenase mitochondrial"/>
    <property type="match status" value="1"/>
</dbReference>
<dbReference type="Gene3D" id="1.10.45.10">
    <property type="entry name" value="Vanillyl-alcohol Oxidase, Chain A, domain 4"/>
    <property type="match status" value="1"/>
</dbReference>
<dbReference type="PANTHER" id="PTHR11748">
    <property type="entry name" value="D-LACTATE DEHYDROGENASE"/>
    <property type="match status" value="1"/>
</dbReference>
<keyword evidence="4" id="KW-0285">Flavoprotein</keyword>
<dbReference type="PANTHER" id="PTHR11748:SF111">
    <property type="entry name" value="D-LACTATE DEHYDROGENASE, MITOCHONDRIAL-RELATED"/>
    <property type="match status" value="1"/>
</dbReference>
<keyword evidence="7" id="KW-0560">Oxidoreductase</keyword>
<dbReference type="InterPro" id="IPR016166">
    <property type="entry name" value="FAD-bd_PCMH"/>
</dbReference>
<comment type="catalytic activity">
    <reaction evidence="10">
        <text>(R)-lactate + 2 Fe(III)-[cytochrome c] = 2 Fe(II)-[cytochrome c] + pyruvate + 2 H(+)</text>
        <dbReference type="Rhea" id="RHEA:13521"/>
        <dbReference type="Rhea" id="RHEA-COMP:10350"/>
        <dbReference type="Rhea" id="RHEA-COMP:14399"/>
        <dbReference type="ChEBI" id="CHEBI:15361"/>
        <dbReference type="ChEBI" id="CHEBI:15378"/>
        <dbReference type="ChEBI" id="CHEBI:16004"/>
        <dbReference type="ChEBI" id="CHEBI:29033"/>
        <dbReference type="ChEBI" id="CHEBI:29034"/>
        <dbReference type="EC" id="1.1.2.4"/>
    </reaction>
</comment>
<gene>
    <name evidence="13" type="ORF">PACTADRAFT_82648</name>
</gene>
<dbReference type="GO" id="GO:0008720">
    <property type="term" value="F:D-lactate dehydrogenase (NAD+) activity"/>
    <property type="evidence" value="ECO:0007669"/>
    <property type="project" value="TreeGrafter"/>
</dbReference>
<dbReference type="Proteomes" id="UP000094236">
    <property type="component" value="Unassembled WGS sequence"/>
</dbReference>
<dbReference type="OrthoDB" id="7786253at2759"/>
<dbReference type="AlphaFoldDB" id="A0A1E4TNF2"/>
<dbReference type="Gene3D" id="3.30.70.2740">
    <property type="match status" value="1"/>
</dbReference>
<dbReference type="InterPro" id="IPR004113">
    <property type="entry name" value="FAD-bd_oxidored_4_C"/>
</dbReference>
<dbReference type="STRING" id="669874.A0A1E4TNF2"/>
<protein>
    <recommendedName>
        <fullName evidence="9">D-lactate dehydrogenase (cytochrome)</fullName>
        <ecNumber evidence="9">1.1.2.4</ecNumber>
    </recommendedName>
    <alternativeName>
        <fullName evidence="11">D-lactate ferricytochrome C oxidoreductase</fullName>
    </alternativeName>
</protein>
<evidence type="ECO:0000256" key="8">
    <source>
        <dbReference type="ARBA" id="ARBA00023128"/>
    </source>
</evidence>
<dbReference type="Pfam" id="PF01565">
    <property type="entry name" value="FAD_binding_4"/>
    <property type="match status" value="1"/>
</dbReference>